<organism evidence="6 7">
    <name type="scientific">Anaerotignum lactatifermentans DSM 14214</name>
    <dbReference type="NCBI Taxonomy" id="1121323"/>
    <lineage>
        <taxon>Bacteria</taxon>
        <taxon>Bacillati</taxon>
        <taxon>Bacillota</taxon>
        <taxon>Clostridia</taxon>
        <taxon>Lachnospirales</taxon>
        <taxon>Anaerotignaceae</taxon>
        <taxon>Anaerotignum</taxon>
    </lineage>
</organism>
<keyword evidence="1" id="KW-0805">Transcription regulation</keyword>
<dbReference type="Proteomes" id="UP000183975">
    <property type="component" value="Unassembled WGS sequence"/>
</dbReference>
<dbReference type="EMBL" id="FRAH01000116">
    <property type="protein sequence ID" value="SHL47709.1"/>
    <property type="molecule type" value="Genomic_DNA"/>
</dbReference>
<dbReference type="Gene3D" id="1.10.10.10">
    <property type="entry name" value="Winged helix-like DNA-binding domain superfamily/Winged helix DNA-binding domain"/>
    <property type="match status" value="1"/>
</dbReference>
<dbReference type="PROSITE" id="PS50987">
    <property type="entry name" value="HTH_ARSR_2"/>
    <property type="match status" value="1"/>
</dbReference>
<evidence type="ECO:0000256" key="4">
    <source>
        <dbReference type="SAM" id="MobiDB-lite"/>
    </source>
</evidence>
<dbReference type="AlphaFoldDB" id="A0A1M7AZ69"/>
<dbReference type="CDD" id="cd00090">
    <property type="entry name" value="HTH_ARSR"/>
    <property type="match status" value="1"/>
</dbReference>
<proteinExistence type="predicted"/>
<dbReference type="SUPFAM" id="SSF46785">
    <property type="entry name" value="Winged helix' DNA-binding domain"/>
    <property type="match status" value="1"/>
</dbReference>
<reference evidence="6 7" key="1">
    <citation type="submission" date="2016-11" db="EMBL/GenBank/DDBJ databases">
        <authorList>
            <person name="Jaros S."/>
            <person name="Januszkiewicz K."/>
            <person name="Wedrychowicz H."/>
        </authorList>
    </citation>
    <scope>NUCLEOTIDE SEQUENCE [LARGE SCALE GENOMIC DNA]</scope>
    <source>
        <strain evidence="6 7">DSM 14214</strain>
    </source>
</reference>
<keyword evidence="3" id="KW-0804">Transcription</keyword>
<dbReference type="NCBIfam" id="NF033788">
    <property type="entry name" value="HTH_metalloreg"/>
    <property type="match status" value="1"/>
</dbReference>
<dbReference type="InterPro" id="IPR011991">
    <property type="entry name" value="ArsR-like_HTH"/>
</dbReference>
<dbReference type="InterPro" id="IPR051081">
    <property type="entry name" value="HTH_MetalResp_TranReg"/>
</dbReference>
<keyword evidence="2" id="KW-0238">DNA-binding</keyword>
<dbReference type="InterPro" id="IPR001845">
    <property type="entry name" value="HTH_ArsR_DNA-bd_dom"/>
</dbReference>
<dbReference type="PANTHER" id="PTHR33154">
    <property type="entry name" value="TRANSCRIPTIONAL REGULATOR, ARSR FAMILY"/>
    <property type="match status" value="1"/>
</dbReference>
<feature type="region of interest" description="Disordered" evidence="4">
    <location>
        <begin position="91"/>
        <end position="113"/>
    </location>
</feature>
<dbReference type="NCBIfam" id="NF033789">
    <property type="entry name" value="repress_SdpR"/>
    <property type="match status" value="1"/>
</dbReference>
<gene>
    <name evidence="6" type="ORF">SAMN02745138_03485</name>
</gene>
<evidence type="ECO:0000256" key="2">
    <source>
        <dbReference type="ARBA" id="ARBA00023125"/>
    </source>
</evidence>
<evidence type="ECO:0000313" key="6">
    <source>
        <dbReference type="EMBL" id="SHL47709.1"/>
    </source>
</evidence>
<dbReference type="GO" id="GO:0003700">
    <property type="term" value="F:DNA-binding transcription factor activity"/>
    <property type="evidence" value="ECO:0007669"/>
    <property type="project" value="InterPro"/>
</dbReference>
<evidence type="ECO:0000313" key="7">
    <source>
        <dbReference type="Proteomes" id="UP000183975"/>
    </source>
</evidence>
<dbReference type="SMART" id="SM00418">
    <property type="entry name" value="HTH_ARSR"/>
    <property type="match status" value="1"/>
</dbReference>
<dbReference type="Pfam" id="PF01022">
    <property type="entry name" value="HTH_5"/>
    <property type="match status" value="1"/>
</dbReference>
<accession>A0A1M7AZ69</accession>
<dbReference type="InterPro" id="IPR036388">
    <property type="entry name" value="WH-like_DNA-bd_sf"/>
</dbReference>
<dbReference type="OrthoDB" id="9799175at2"/>
<protein>
    <submittedName>
        <fullName evidence="6">Helix-turn-helix domain-containing protein</fullName>
    </submittedName>
</protein>
<sequence>MGIQETWKAMSDPTRREILRLLRDKPLTAGEIGEHFPATGATISHHLAILKQAGLISDTKQGKYIFYELNLSVLEEMMSWMTALMGGDHHERENVSADSAEHTAPADGGSSVS</sequence>
<evidence type="ECO:0000256" key="1">
    <source>
        <dbReference type="ARBA" id="ARBA00023015"/>
    </source>
</evidence>
<keyword evidence="7" id="KW-1185">Reference proteome</keyword>
<dbReference type="PANTHER" id="PTHR33154:SF33">
    <property type="entry name" value="TRANSCRIPTIONAL REPRESSOR SDPR"/>
    <property type="match status" value="1"/>
</dbReference>
<evidence type="ECO:0000256" key="3">
    <source>
        <dbReference type="ARBA" id="ARBA00023163"/>
    </source>
</evidence>
<dbReference type="PRINTS" id="PR00778">
    <property type="entry name" value="HTHARSR"/>
</dbReference>
<dbReference type="GO" id="GO:0003677">
    <property type="term" value="F:DNA binding"/>
    <property type="evidence" value="ECO:0007669"/>
    <property type="project" value="UniProtKB-KW"/>
</dbReference>
<dbReference type="InterPro" id="IPR036390">
    <property type="entry name" value="WH_DNA-bd_sf"/>
</dbReference>
<name>A0A1M7AZ69_9FIRM</name>
<dbReference type="InterPro" id="IPR047796">
    <property type="entry name" value="SdpR-like_repress"/>
</dbReference>
<feature type="compositionally biased region" description="Basic and acidic residues" evidence="4">
    <location>
        <begin position="91"/>
        <end position="101"/>
    </location>
</feature>
<feature type="domain" description="HTH arsR-type" evidence="5">
    <location>
        <begin position="1"/>
        <end position="89"/>
    </location>
</feature>
<evidence type="ECO:0000259" key="5">
    <source>
        <dbReference type="PROSITE" id="PS50987"/>
    </source>
</evidence>